<protein>
    <submittedName>
        <fullName evidence="1">883_t:CDS:1</fullName>
    </submittedName>
</protein>
<comment type="caution">
    <text evidence="1">The sequence shown here is derived from an EMBL/GenBank/DDBJ whole genome shotgun (WGS) entry which is preliminary data.</text>
</comment>
<sequence length="65" mass="7088">TGGFLITLLKVVLGFFGERGEEEDSKLPTALTGSSEVISFPQTFLNRLLYVIAIAQSDTYVLTGY</sequence>
<feature type="non-terminal residue" evidence="1">
    <location>
        <position position="65"/>
    </location>
</feature>
<gene>
    <name evidence="1" type="ORF">FMOSSE_LOCUS3891</name>
</gene>
<dbReference type="AlphaFoldDB" id="A0A9N8ZJK5"/>
<keyword evidence="2" id="KW-1185">Reference proteome</keyword>
<dbReference type="Proteomes" id="UP000789375">
    <property type="component" value="Unassembled WGS sequence"/>
</dbReference>
<proteinExistence type="predicted"/>
<evidence type="ECO:0000313" key="2">
    <source>
        <dbReference type="Proteomes" id="UP000789375"/>
    </source>
</evidence>
<dbReference type="EMBL" id="CAJVPP010000618">
    <property type="protein sequence ID" value="CAG8498145.1"/>
    <property type="molecule type" value="Genomic_DNA"/>
</dbReference>
<evidence type="ECO:0000313" key="1">
    <source>
        <dbReference type="EMBL" id="CAG8498145.1"/>
    </source>
</evidence>
<accession>A0A9N8ZJK5</accession>
<name>A0A9N8ZJK5_FUNMO</name>
<organism evidence="1 2">
    <name type="scientific">Funneliformis mosseae</name>
    <name type="common">Endomycorrhizal fungus</name>
    <name type="synonym">Glomus mosseae</name>
    <dbReference type="NCBI Taxonomy" id="27381"/>
    <lineage>
        <taxon>Eukaryota</taxon>
        <taxon>Fungi</taxon>
        <taxon>Fungi incertae sedis</taxon>
        <taxon>Mucoromycota</taxon>
        <taxon>Glomeromycotina</taxon>
        <taxon>Glomeromycetes</taxon>
        <taxon>Glomerales</taxon>
        <taxon>Glomeraceae</taxon>
        <taxon>Funneliformis</taxon>
    </lineage>
</organism>
<reference evidence="1" key="1">
    <citation type="submission" date="2021-06" db="EMBL/GenBank/DDBJ databases">
        <authorList>
            <person name="Kallberg Y."/>
            <person name="Tangrot J."/>
            <person name="Rosling A."/>
        </authorList>
    </citation>
    <scope>NUCLEOTIDE SEQUENCE</scope>
    <source>
        <strain evidence="1">87-6 pot B 2015</strain>
    </source>
</reference>